<evidence type="ECO:0000313" key="2">
    <source>
        <dbReference type="Proteomes" id="UP000664779"/>
    </source>
</evidence>
<evidence type="ECO:0000313" key="1">
    <source>
        <dbReference type="EMBL" id="MBO0344859.1"/>
    </source>
</evidence>
<keyword evidence="2" id="KW-1185">Reference proteome</keyword>
<accession>A0A939J8G9</accession>
<dbReference type="EMBL" id="JAFLNF010000002">
    <property type="protein sequence ID" value="MBO0344859.1"/>
    <property type="molecule type" value="Genomic_DNA"/>
</dbReference>
<proteinExistence type="predicted"/>
<gene>
    <name evidence="1" type="ORF">J0X15_06500</name>
</gene>
<dbReference type="InterPro" id="IPR036641">
    <property type="entry name" value="HPT_dom_sf"/>
</dbReference>
<dbReference type="Gene3D" id="1.20.120.160">
    <property type="entry name" value="HPT domain"/>
    <property type="match status" value="1"/>
</dbReference>
<protein>
    <submittedName>
        <fullName evidence="1">Hpt domain-containing protein</fullName>
    </submittedName>
</protein>
<dbReference type="GO" id="GO:0000160">
    <property type="term" value="P:phosphorelay signal transduction system"/>
    <property type="evidence" value="ECO:0007669"/>
    <property type="project" value="InterPro"/>
</dbReference>
<organism evidence="1 2">
    <name type="scientific">Roseibium limicola</name>
    <dbReference type="NCBI Taxonomy" id="2816037"/>
    <lineage>
        <taxon>Bacteria</taxon>
        <taxon>Pseudomonadati</taxon>
        <taxon>Pseudomonadota</taxon>
        <taxon>Alphaproteobacteria</taxon>
        <taxon>Hyphomicrobiales</taxon>
        <taxon>Stappiaceae</taxon>
        <taxon>Roseibium</taxon>
    </lineage>
</organism>
<dbReference type="Proteomes" id="UP000664779">
    <property type="component" value="Unassembled WGS sequence"/>
</dbReference>
<dbReference type="AlphaFoldDB" id="A0A939J8G9"/>
<reference evidence="1" key="1">
    <citation type="submission" date="2021-03" db="EMBL/GenBank/DDBJ databases">
        <title>Roseibium sp. CAU 1637 isolated from Incheon.</title>
        <authorList>
            <person name="Kim W."/>
        </authorList>
    </citation>
    <scope>NUCLEOTIDE SEQUENCE</scope>
    <source>
        <strain evidence="1">CAU 1637</strain>
    </source>
</reference>
<dbReference type="SUPFAM" id="SSF47226">
    <property type="entry name" value="Histidine-containing phosphotransfer domain, HPT domain"/>
    <property type="match status" value="1"/>
</dbReference>
<dbReference type="RefSeq" id="WP_206939053.1">
    <property type="nucleotide sequence ID" value="NZ_JAFLNF010000002.1"/>
</dbReference>
<name>A0A939J8G9_9HYPH</name>
<sequence length="175" mass="19128">MTTSDSDLSDAEFITPPDEWRKKVRVMGKREAAKFDPVKAAEQAIARLAQNFPSWMEAEAKTLAASHEIVLREGLTQETLDPLYQSTHNIKGQALTLGFPLVGAVAGNLCRLIETIPSVDEIPLPLLSKHVESIRAMVSENARDEANETGATLLATLRTVTDEVLANYPSLDEQG</sequence>
<comment type="caution">
    <text evidence="1">The sequence shown here is derived from an EMBL/GenBank/DDBJ whole genome shotgun (WGS) entry which is preliminary data.</text>
</comment>